<evidence type="ECO:0000313" key="4">
    <source>
        <dbReference type="Proteomes" id="UP000507962"/>
    </source>
</evidence>
<gene>
    <name evidence="3" type="ORF">MSL71_38580</name>
</gene>
<name>A0A4U8YPM2_9BACT</name>
<protein>
    <submittedName>
        <fullName evidence="3">Acyl-coa n-acyltransferase</fullName>
    </submittedName>
</protein>
<feature type="compositionally biased region" description="Polar residues" evidence="1">
    <location>
        <begin position="153"/>
        <end position="162"/>
    </location>
</feature>
<keyword evidence="3" id="KW-0808">Transferase</keyword>
<dbReference type="Proteomes" id="UP000507962">
    <property type="component" value="Unassembled WGS sequence"/>
</dbReference>
<feature type="region of interest" description="Disordered" evidence="1">
    <location>
        <begin position="137"/>
        <end position="162"/>
    </location>
</feature>
<feature type="domain" description="N-acetyltransferase" evidence="2">
    <location>
        <begin position="2"/>
        <end position="151"/>
    </location>
</feature>
<keyword evidence="3" id="KW-0012">Acyltransferase</keyword>
<proteinExistence type="predicted"/>
<dbReference type="RefSeq" id="WP_180143630.1">
    <property type="nucleotide sequence ID" value="NZ_CAADHO010000008.1"/>
</dbReference>
<dbReference type="AlphaFoldDB" id="A0A4U8YPM2"/>
<dbReference type="InterPro" id="IPR016181">
    <property type="entry name" value="Acyl_CoA_acyltransferase"/>
</dbReference>
<sequence length="162" mass="17194">MTDVRTSIASDLGAWLALAREVEPLFGPMADDASFQAALKQAIKDENAFCLRQAPDSPFAGGVVISPDTNEIAWLAVSTAHRGRGLGAALLAKALDRLNPDKDVVVQTFHGSVPEGQAARALYARFGFDDLEDGGNDPAGLPTVIMKRPAHRTGSQQPRTEA</sequence>
<dbReference type="EMBL" id="CAADHO010000008">
    <property type="protein sequence ID" value="VFQ46195.1"/>
    <property type="molecule type" value="Genomic_DNA"/>
</dbReference>
<keyword evidence="4" id="KW-1185">Reference proteome</keyword>
<evidence type="ECO:0000259" key="2">
    <source>
        <dbReference type="PROSITE" id="PS51186"/>
    </source>
</evidence>
<dbReference type="Pfam" id="PF13673">
    <property type="entry name" value="Acetyltransf_10"/>
    <property type="match status" value="1"/>
</dbReference>
<dbReference type="SUPFAM" id="SSF55729">
    <property type="entry name" value="Acyl-CoA N-acyltransferases (Nat)"/>
    <property type="match status" value="1"/>
</dbReference>
<dbReference type="GO" id="GO:0016747">
    <property type="term" value="F:acyltransferase activity, transferring groups other than amino-acyl groups"/>
    <property type="evidence" value="ECO:0007669"/>
    <property type="project" value="InterPro"/>
</dbReference>
<organism evidence="3 4">
    <name type="scientific">Desulfoluna butyratoxydans</name>
    <dbReference type="NCBI Taxonomy" id="231438"/>
    <lineage>
        <taxon>Bacteria</taxon>
        <taxon>Pseudomonadati</taxon>
        <taxon>Thermodesulfobacteriota</taxon>
        <taxon>Desulfobacteria</taxon>
        <taxon>Desulfobacterales</taxon>
        <taxon>Desulfolunaceae</taxon>
        <taxon>Desulfoluna</taxon>
    </lineage>
</organism>
<dbReference type="InterPro" id="IPR000182">
    <property type="entry name" value="GNAT_dom"/>
</dbReference>
<dbReference type="Gene3D" id="3.40.630.30">
    <property type="match status" value="1"/>
</dbReference>
<reference evidence="3 4" key="1">
    <citation type="submission" date="2019-03" db="EMBL/GenBank/DDBJ databases">
        <authorList>
            <person name="Nijsse B."/>
        </authorList>
    </citation>
    <scope>NUCLEOTIDE SEQUENCE [LARGE SCALE GENOMIC DNA]</scope>
    <source>
        <strain evidence="3">Desulfoluna butyratoxydans MSL71</strain>
    </source>
</reference>
<evidence type="ECO:0000256" key="1">
    <source>
        <dbReference type="SAM" id="MobiDB-lite"/>
    </source>
</evidence>
<evidence type="ECO:0000313" key="3">
    <source>
        <dbReference type="EMBL" id="VFQ46195.1"/>
    </source>
</evidence>
<accession>A0A4U8YPM2</accession>
<dbReference type="PROSITE" id="PS51186">
    <property type="entry name" value="GNAT"/>
    <property type="match status" value="1"/>
</dbReference>